<accession>A0A0C1QLY4</accession>
<feature type="region of interest" description="Disordered" evidence="1">
    <location>
        <begin position="36"/>
        <end position="56"/>
    </location>
</feature>
<evidence type="ECO:0000313" key="2">
    <source>
        <dbReference type="EMBL" id="KIE06489.1"/>
    </source>
</evidence>
<gene>
    <name evidence="2" type="ORF">DA73_0244520</name>
</gene>
<comment type="caution">
    <text evidence="2">The sequence shown here is derived from an EMBL/GenBank/DDBJ whole genome shotgun (WGS) entry which is preliminary data.</text>
</comment>
<feature type="region of interest" description="Disordered" evidence="1">
    <location>
        <begin position="116"/>
        <end position="135"/>
    </location>
</feature>
<dbReference type="AlphaFoldDB" id="A0A0C1QLY4"/>
<protein>
    <submittedName>
        <fullName evidence="2">Uncharacterized protein</fullName>
    </submittedName>
</protein>
<proteinExistence type="predicted"/>
<reference evidence="2" key="1">
    <citation type="journal article" date="2015" name="Genome Announc.">
        <title>Draft Genome Sequence of Tolypothrix boutellei Strain VB521301.</title>
        <authorList>
            <person name="Chandrababunaidu M.M."/>
            <person name="Singh D."/>
            <person name="Sen D."/>
            <person name="Bhan S."/>
            <person name="Das S."/>
            <person name="Gupta A."/>
            <person name="Adhikary S.P."/>
            <person name="Tripathy S."/>
        </authorList>
    </citation>
    <scope>NUCLEOTIDE SEQUENCE</scope>
    <source>
        <strain evidence="2">VB521301</strain>
    </source>
</reference>
<evidence type="ECO:0000256" key="1">
    <source>
        <dbReference type="SAM" id="MobiDB-lite"/>
    </source>
</evidence>
<dbReference type="EMBL" id="JHEG02000060">
    <property type="protein sequence ID" value="KIE06489.1"/>
    <property type="molecule type" value="Genomic_DNA"/>
</dbReference>
<sequence length="135" mass="14798">MGVPQGALPLCQPAVRTLCVRYDVCRKAWLATNPPQLGRENGGATPTWGQDERTGGGSNVWVTPLAGGYSHEGQHERTWVTPTWKLHEGTWATPTWEQHERLAATHNVCATPLAGGNSNVGSRRGDGGYPQQWWR</sequence>
<organism evidence="2">
    <name type="scientific">Tolypothrix bouteillei VB521301</name>
    <dbReference type="NCBI Taxonomy" id="1479485"/>
    <lineage>
        <taxon>Bacteria</taxon>
        <taxon>Bacillati</taxon>
        <taxon>Cyanobacteriota</taxon>
        <taxon>Cyanophyceae</taxon>
        <taxon>Nostocales</taxon>
        <taxon>Tolypothrichaceae</taxon>
        <taxon>Tolypothrix</taxon>
    </lineage>
</organism>
<name>A0A0C1QLY4_9CYAN</name>